<dbReference type="Proteomes" id="UP001596108">
    <property type="component" value="Unassembled WGS sequence"/>
</dbReference>
<evidence type="ECO:0000313" key="1">
    <source>
        <dbReference type="EMBL" id="MFC5528099.1"/>
    </source>
</evidence>
<name>A0ABW0QYV6_9BACL</name>
<reference evidence="2" key="1">
    <citation type="journal article" date="2019" name="Int. J. Syst. Evol. Microbiol.">
        <title>The Global Catalogue of Microorganisms (GCM) 10K type strain sequencing project: providing services to taxonomists for standard genome sequencing and annotation.</title>
        <authorList>
            <consortium name="The Broad Institute Genomics Platform"/>
            <consortium name="The Broad Institute Genome Sequencing Center for Infectious Disease"/>
            <person name="Wu L."/>
            <person name="Ma J."/>
        </authorList>
    </citation>
    <scope>NUCLEOTIDE SEQUENCE [LARGE SCALE GENOMIC DNA]</scope>
    <source>
        <strain evidence="2">CGMCC 1.18578</strain>
    </source>
</reference>
<gene>
    <name evidence="1" type="ORF">ACFPQ4_01310</name>
</gene>
<dbReference type="EMBL" id="JBHSNC010000005">
    <property type="protein sequence ID" value="MFC5528099.1"/>
    <property type="molecule type" value="Genomic_DNA"/>
</dbReference>
<evidence type="ECO:0000313" key="2">
    <source>
        <dbReference type="Proteomes" id="UP001596108"/>
    </source>
</evidence>
<accession>A0ABW0QYV6</accession>
<proteinExistence type="predicted"/>
<protein>
    <submittedName>
        <fullName evidence="1">Uncharacterized protein</fullName>
    </submittedName>
</protein>
<organism evidence="1 2">
    <name type="scientific">Cohnella yongneupensis</name>
    <dbReference type="NCBI Taxonomy" id="425006"/>
    <lineage>
        <taxon>Bacteria</taxon>
        <taxon>Bacillati</taxon>
        <taxon>Bacillota</taxon>
        <taxon>Bacilli</taxon>
        <taxon>Bacillales</taxon>
        <taxon>Paenibacillaceae</taxon>
        <taxon>Cohnella</taxon>
    </lineage>
</organism>
<sequence length="151" mass="16964">MNMIDWSETLGYELIQLEEQGVDLSSIPSHLRDITGSPEELAAKCRELYQGQAQFQIRDGYPYIEPSDLTAIERESRFRAPGEFVADSGILLDRIQGAWLNGAGALPDKWIRPLHDRIESYIAGEGTQSIEKLAHRSIAVVNGGRVRWLLL</sequence>
<keyword evidence="2" id="KW-1185">Reference proteome</keyword>
<dbReference type="RefSeq" id="WP_378109911.1">
    <property type="nucleotide sequence ID" value="NZ_JBHSNC010000005.1"/>
</dbReference>
<comment type="caution">
    <text evidence="1">The sequence shown here is derived from an EMBL/GenBank/DDBJ whole genome shotgun (WGS) entry which is preliminary data.</text>
</comment>